<gene>
    <name evidence="4" type="ORF">TCIL3000_11_14840</name>
</gene>
<dbReference type="Pfam" id="PF03178">
    <property type="entry name" value="CPSF_A"/>
    <property type="match status" value="1"/>
</dbReference>
<dbReference type="VEuPathDB" id="TriTrypDB:TcIL3000.11.14840"/>
<dbReference type="GO" id="GO:0003676">
    <property type="term" value="F:nucleic acid binding"/>
    <property type="evidence" value="ECO:0007669"/>
    <property type="project" value="InterPro"/>
</dbReference>
<sequence>MLHAAVAPSLPASAVTHSVTGNFSEGLPDGVKELLIFKKNYVELWRTEMCTGGDKPLAFVTSTQLNAPPACVAVCRPPGFPVDVIAMCFDDFHVSFVMYNPVLMRFRTLLLVQLDDREVSHVMTPLDPIMRAHSSGKYIVVLARRHHLFFLPLLGPTNPGNMPTSDSGEMEEAVIDSAGAGDAKPAATPVGDWGDEDDYDEDDTKQRAIADDGVVQKEALPEQNNCKTVFLSGTLLRLGTISMFTLSKTVKNTLRYVRDLQFVGSSGEPLLGVLCERRPTWAGRVKLVEWRTKAVDTNTLSMQVAWVQISGALTTHPKLLLVGEVDSVPYNVTHMIPVESSSQTPSGVICFGINTVMHITTKRGYGVYFNSTGMEECGSNKSSAMSYGKMSWCDAKLESSTALFRVNFSLANCTATIFSPRSSDSLQILAVSEEDGVVAVLEFLSQGANVHDIQISVLASGCYCSSLTPISDNLFFLGSAVSFSCIASITPTNSGAIGKFKVVESIEAIGSIRDVDVVDCSNDAADCISGPRGNQSNSSWLEDTPFAELAGNTTLDPMPNLSVAQRRAIMDLAVCAGNGSAGCVFILRQSVRNSVVRREKVNAVSAFLLELPPNGKRSRAEEEQEEENRIPTNALSRLLLSGTCFTIPFIVRGESVQHERHSEFVVTSRTVYAAGIPWLGALLQLTESEVRIVSFNARKLLQRFTFFEERQLDGVKLAKSGCLVPEHKALFVLLDDGTMLLFTLKNESSAPKKTVFADNVMAFALWCDPDYVIMFLSNLTMVIKHINTGKIYGEFPRMGALPPYSVLGDSTVEVAADETKEPSAATETIPHVTHVEVLKLSEGPATEGTDTVVATALAVVLSSGELAVYHVMKPDTFGSLRFIKAVHHFLDTRAVREVIESIEARKCRLQRERTMIENDTQSTRHCARRIIPFACVAGQSGAYVCGQHPVFLLWDKRKRRIAAYRHQSPGAVRGFVSFPQMAGGFIYCCEGFVDFARMNTYCAPNGQGWLTRRIAIGATPHFLVYDPPGKSCFVVTSEKKTFRPQRAFFDVQLKIHYDEELNTVQSVTAEPPVCHMPPINPGAGVRVPMVEQFEVRLLSTTGEQWECTHKFALEENEKVLGAQAVELRQDEAIAGAPSAPVCVLCTAFPLGEDVTCRGRIILLASKTVKKKRAIVQLHSEPLNGPATAVTGICSQIAVAVGGTIKIFRYDWETKKLVVSAFLYAGVYATRLSAFRNYIIYGDLCRSCAMARFNEQNHTLTVLGKDHNAVSVVHCDMMYHDRTFGILCSNDQRDLLLMGYTPRVQESGEHTPSRVLESPFSLDGEYRLPSGCLAKSLRFRSAAGNSSVTVYISNYGEVGFIVPLGEQANRTALWITRRLQVDLPCDAGLTPRMFLSLSQGTPRTTLRGKEMLVSAPLVQGLFFLDVHSRKAIARAAYTQLDRVINVAALIYEESALF</sequence>
<evidence type="ECO:0000259" key="2">
    <source>
        <dbReference type="Pfam" id="PF03178"/>
    </source>
</evidence>
<accession>G0V2U5</accession>
<evidence type="ECO:0000313" key="4">
    <source>
        <dbReference type="EMBL" id="CCC95967.1"/>
    </source>
</evidence>
<evidence type="ECO:0000259" key="3">
    <source>
        <dbReference type="Pfam" id="PF23726"/>
    </source>
</evidence>
<dbReference type="EMBL" id="HE575324">
    <property type="protein sequence ID" value="CCC95967.1"/>
    <property type="molecule type" value="Genomic_DNA"/>
</dbReference>
<dbReference type="InterPro" id="IPR058543">
    <property type="entry name" value="Beta-prop_RSE1/DDB1/CPSF1_2nd"/>
</dbReference>
<dbReference type="GO" id="GO:0005634">
    <property type="term" value="C:nucleus"/>
    <property type="evidence" value="ECO:0007669"/>
    <property type="project" value="InterPro"/>
</dbReference>
<feature type="domain" description="RSE1/DDB1/CPSF1 second beta-propeller" evidence="3">
    <location>
        <begin position="632"/>
        <end position="998"/>
    </location>
</feature>
<evidence type="ECO:0000256" key="1">
    <source>
        <dbReference type="SAM" id="MobiDB-lite"/>
    </source>
</evidence>
<reference evidence="4" key="1">
    <citation type="journal article" date="2012" name="Proc. Natl. Acad. Sci. U.S.A.">
        <title>Antigenic diversity is generated by distinct evolutionary mechanisms in African trypanosome species.</title>
        <authorList>
            <person name="Jackson A.P."/>
            <person name="Berry A."/>
            <person name="Aslett M."/>
            <person name="Allison H.C."/>
            <person name="Burton P."/>
            <person name="Vavrova-Anderson J."/>
            <person name="Brown R."/>
            <person name="Browne H."/>
            <person name="Corton N."/>
            <person name="Hauser H."/>
            <person name="Gamble J."/>
            <person name="Gilderthorp R."/>
            <person name="Marcello L."/>
            <person name="McQuillan J."/>
            <person name="Otto T.D."/>
            <person name="Quail M.A."/>
            <person name="Sanders M.J."/>
            <person name="van Tonder A."/>
            <person name="Ginger M.L."/>
            <person name="Field M.C."/>
            <person name="Barry J.D."/>
            <person name="Hertz-Fowler C."/>
            <person name="Berriman M."/>
        </authorList>
    </citation>
    <scope>NUCLEOTIDE SEQUENCE</scope>
    <source>
        <strain evidence="4">IL3000</strain>
    </source>
</reference>
<dbReference type="InterPro" id="IPR050358">
    <property type="entry name" value="RSE1/DDB1/CFT1"/>
</dbReference>
<organism evidence="4">
    <name type="scientific">Trypanosoma congolense (strain IL3000)</name>
    <dbReference type="NCBI Taxonomy" id="1068625"/>
    <lineage>
        <taxon>Eukaryota</taxon>
        <taxon>Discoba</taxon>
        <taxon>Euglenozoa</taxon>
        <taxon>Kinetoplastea</taxon>
        <taxon>Metakinetoplastina</taxon>
        <taxon>Trypanosomatida</taxon>
        <taxon>Trypanosomatidae</taxon>
        <taxon>Trypanosoma</taxon>
        <taxon>Nannomonas</taxon>
    </lineage>
</organism>
<dbReference type="InterPro" id="IPR004871">
    <property type="entry name" value="RSE1/DDB1/CPSF1_C"/>
</dbReference>
<feature type="domain" description="RSE1/DDB1/CPSF1 C-terminal" evidence="2">
    <location>
        <begin position="1092"/>
        <end position="1402"/>
    </location>
</feature>
<dbReference type="PANTHER" id="PTHR10644">
    <property type="entry name" value="DNA REPAIR/RNA PROCESSING CPSF FAMILY"/>
    <property type="match status" value="1"/>
</dbReference>
<feature type="region of interest" description="Disordered" evidence="1">
    <location>
        <begin position="178"/>
        <end position="201"/>
    </location>
</feature>
<name>G0V2U5_TRYCI</name>
<dbReference type="Gene3D" id="2.130.10.10">
    <property type="entry name" value="YVTN repeat-like/Quinoprotein amine dehydrogenase"/>
    <property type="match status" value="2"/>
</dbReference>
<dbReference type="InterPro" id="IPR015943">
    <property type="entry name" value="WD40/YVTN_repeat-like_dom_sf"/>
</dbReference>
<dbReference type="Pfam" id="PF23726">
    <property type="entry name" value="Beta-prop_RSE1_2nd"/>
    <property type="match status" value="1"/>
</dbReference>
<proteinExistence type="predicted"/>
<protein>
    <submittedName>
        <fullName evidence="4">Uncharacterized protein TCIL3000_11_14840</fullName>
    </submittedName>
</protein>